<reference evidence="2" key="1">
    <citation type="submission" date="2023-06" db="EMBL/GenBank/DDBJ databases">
        <title>Genome-scale phylogeny and comparative genomics of the fungal order Sordariales.</title>
        <authorList>
            <consortium name="Lawrence Berkeley National Laboratory"/>
            <person name="Hensen N."/>
            <person name="Bonometti L."/>
            <person name="Westerberg I."/>
            <person name="Brannstrom I.O."/>
            <person name="Guillou S."/>
            <person name="Cros-Aarteil S."/>
            <person name="Calhoun S."/>
            <person name="Haridas S."/>
            <person name="Kuo A."/>
            <person name="Mondo S."/>
            <person name="Pangilinan J."/>
            <person name="Riley R."/>
            <person name="Labutti K."/>
            <person name="Andreopoulos B."/>
            <person name="Lipzen A."/>
            <person name="Chen C."/>
            <person name="Yanf M."/>
            <person name="Daum C."/>
            <person name="Ng V."/>
            <person name="Clum A."/>
            <person name="Steindorff A."/>
            <person name="Ohm R."/>
            <person name="Martin F."/>
            <person name="Silar P."/>
            <person name="Natvig D."/>
            <person name="Lalanne C."/>
            <person name="Gautier V."/>
            <person name="Ament-Velasquez S.L."/>
            <person name="Kruys A."/>
            <person name="Hutchinson M.I."/>
            <person name="Powell A.J."/>
            <person name="Barry K."/>
            <person name="Miller A.N."/>
            <person name="Grigoriev I.V."/>
            <person name="Debuchy R."/>
            <person name="Gladieux P."/>
            <person name="Thoren M.H."/>
            <person name="Johannesson H."/>
        </authorList>
    </citation>
    <scope>NUCLEOTIDE SEQUENCE</scope>
    <source>
        <strain evidence="2">PSN4</strain>
    </source>
</reference>
<organism evidence="2 3">
    <name type="scientific">Echria macrotheca</name>
    <dbReference type="NCBI Taxonomy" id="438768"/>
    <lineage>
        <taxon>Eukaryota</taxon>
        <taxon>Fungi</taxon>
        <taxon>Dikarya</taxon>
        <taxon>Ascomycota</taxon>
        <taxon>Pezizomycotina</taxon>
        <taxon>Sordariomycetes</taxon>
        <taxon>Sordariomycetidae</taxon>
        <taxon>Sordariales</taxon>
        <taxon>Schizotheciaceae</taxon>
        <taxon>Echria</taxon>
    </lineage>
</organism>
<dbReference type="Proteomes" id="UP001239445">
    <property type="component" value="Unassembled WGS sequence"/>
</dbReference>
<feature type="region of interest" description="Disordered" evidence="1">
    <location>
        <begin position="109"/>
        <end position="202"/>
    </location>
</feature>
<feature type="compositionally biased region" description="Pro residues" evidence="1">
    <location>
        <begin position="151"/>
        <end position="163"/>
    </location>
</feature>
<name>A0AAJ0FEI1_9PEZI</name>
<dbReference type="AlphaFoldDB" id="A0AAJ0FEI1"/>
<gene>
    <name evidence="2" type="ORF">QBC47DRAFT_367009</name>
</gene>
<comment type="caution">
    <text evidence="2">The sequence shown here is derived from an EMBL/GenBank/DDBJ whole genome shotgun (WGS) entry which is preliminary data.</text>
</comment>
<feature type="compositionally biased region" description="Pro residues" evidence="1">
    <location>
        <begin position="177"/>
        <end position="194"/>
    </location>
</feature>
<evidence type="ECO:0000313" key="2">
    <source>
        <dbReference type="EMBL" id="KAK1760393.1"/>
    </source>
</evidence>
<sequence>MPSGVHHLFSSRSSSRLITISPLGVFCGCPSLQPATLIVCLFLRSAHSVPFRASVFVSQKKPGRASDIMYFTQSLRSGVIAALLLGNLASAHVLSPDYVKRSVSEKALVKHQAEPDPTVAPEVTLGGAPPAAPDAPDAPDVTDAPDAAPAPDAPPAPEEPPAAPSVLPFPDNSTAPEAPPAAAPAAPEAPPAAPAAPEASAA</sequence>
<accession>A0AAJ0FEI1</accession>
<keyword evidence="3" id="KW-1185">Reference proteome</keyword>
<evidence type="ECO:0000313" key="3">
    <source>
        <dbReference type="Proteomes" id="UP001239445"/>
    </source>
</evidence>
<dbReference type="EMBL" id="MU839827">
    <property type="protein sequence ID" value="KAK1760393.1"/>
    <property type="molecule type" value="Genomic_DNA"/>
</dbReference>
<proteinExistence type="predicted"/>
<protein>
    <submittedName>
        <fullName evidence="2">Uncharacterized protein</fullName>
    </submittedName>
</protein>
<evidence type="ECO:0000256" key="1">
    <source>
        <dbReference type="SAM" id="MobiDB-lite"/>
    </source>
</evidence>
<feature type="compositionally biased region" description="Low complexity" evidence="1">
    <location>
        <begin position="134"/>
        <end position="150"/>
    </location>
</feature>